<dbReference type="Proteomes" id="UP000887013">
    <property type="component" value="Unassembled WGS sequence"/>
</dbReference>
<evidence type="ECO:0000313" key="1">
    <source>
        <dbReference type="EMBL" id="GFU54346.1"/>
    </source>
</evidence>
<protein>
    <recommendedName>
        <fullName evidence="3">DUF5641 domain-containing protein</fullName>
    </recommendedName>
</protein>
<dbReference type="EMBL" id="BMAW01039077">
    <property type="protein sequence ID" value="GFU54346.1"/>
    <property type="molecule type" value="Genomic_DNA"/>
</dbReference>
<dbReference type="AlphaFoldDB" id="A0A8X6UMC1"/>
<name>A0A8X6UMC1_NEPPI</name>
<evidence type="ECO:0008006" key="3">
    <source>
        <dbReference type="Google" id="ProtNLM"/>
    </source>
</evidence>
<keyword evidence="2" id="KW-1185">Reference proteome</keyword>
<proteinExistence type="predicted"/>
<reference evidence="1" key="1">
    <citation type="submission" date="2020-08" db="EMBL/GenBank/DDBJ databases">
        <title>Multicomponent nature underlies the extraordinary mechanical properties of spider dragline silk.</title>
        <authorList>
            <person name="Kono N."/>
            <person name="Nakamura H."/>
            <person name="Mori M."/>
            <person name="Yoshida Y."/>
            <person name="Ohtoshi R."/>
            <person name="Malay A.D."/>
            <person name="Moran D.A.P."/>
            <person name="Tomita M."/>
            <person name="Numata K."/>
            <person name="Arakawa K."/>
        </authorList>
    </citation>
    <scope>NUCLEOTIDE SEQUENCE</scope>
</reference>
<evidence type="ECO:0000313" key="2">
    <source>
        <dbReference type="Proteomes" id="UP000887013"/>
    </source>
</evidence>
<comment type="caution">
    <text evidence="1">The sequence shown here is derived from an EMBL/GenBank/DDBJ whole genome shotgun (WGS) entry which is preliminary data.</text>
</comment>
<sequence>MSRVTARIPHESWVTIPSPLESLTEESQKALWGVIAEKKKRSLCKERNEDNLLFSEHSSFSIHENLASKWWEGLLWFRRKEDTLSENHVPDIDGIKEKPRRRVRDEYQLRKDLRKIFHLEYLRKLICQMKSENLTTVKLGDVVFAECDNLKRIYWPLGKETEGPPEKDKLS</sequence>
<organism evidence="1 2">
    <name type="scientific">Nephila pilipes</name>
    <name type="common">Giant wood spider</name>
    <name type="synonym">Nephila maculata</name>
    <dbReference type="NCBI Taxonomy" id="299642"/>
    <lineage>
        <taxon>Eukaryota</taxon>
        <taxon>Metazoa</taxon>
        <taxon>Ecdysozoa</taxon>
        <taxon>Arthropoda</taxon>
        <taxon>Chelicerata</taxon>
        <taxon>Arachnida</taxon>
        <taxon>Araneae</taxon>
        <taxon>Araneomorphae</taxon>
        <taxon>Entelegynae</taxon>
        <taxon>Araneoidea</taxon>
        <taxon>Nephilidae</taxon>
        <taxon>Nephila</taxon>
    </lineage>
</organism>
<accession>A0A8X6UMC1</accession>
<gene>
    <name evidence="1" type="ORF">NPIL_470841</name>
</gene>